<organism evidence="2 3">
    <name type="scientific">Cryomyces antarcticus</name>
    <dbReference type="NCBI Taxonomy" id="329879"/>
    <lineage>
        <taxon>Eukaryota</taxon>
        <taxon>Fungi</taxon>
        <taxon>Dikarya</taxon>
        <taxon>Ascomycota</taxon>
        <taxon>Pezizomycotina</taxon>
        <taxon>Dothideomycetes</taxon>
        <taxon>Dothideomycetes incertae sedis</taxon>
        <taxon>Cryomyces</taxon>
    </lineage>
</organism>
<feature type="compositionally biased region" description="Polar residues" evidence="1">
    <location>
        <begin position="19"/>
        <end position="34"/>
    </location>
</feature>
<feature type="compositionally biased region" description="Polar residues" evidence="1">
    <location>
        <begin position="126"/>
        <end position="141"/>
    </location>
</feature>
<sequence length="352" mass="37117">MSVMVSIIEKENVPPELRTANSDFGNPSPSTTEGRSGGLQVVKGLYHVRQYKQCASLCVDLLSEGGGKIHPVHVAFLNFYAALSHESLARSMHNLSAAKLPELDLAEEFYTKAADALLRPAGTEPSPVTSATYTKDYSSQTSPESDSNAASDPASSTRPTSCTSTISTLTTASSTSSIDDAKAVQVSNTVPSPLRIHKLAPIFLTSPTAAPTATVPPPLSQPPTSTERHFTPHIQSTPTTANTTTATTAQLVLATHASTRYASLLSSFASQLTTHLTALRALRATTAAAQAQPARAASYWSFAPGAGTGTGTGTDEAGRAARVAEGRAREWRRERFCAEAYQQLAERALGEL</sequence>
<keyword evidence="3" id="KW-1185">Reference proteome</keyword>
<evidence type="ECO:0000256" key="1">
    <source>
        <dbReference type="SAM" id="MobiDB-lite"/>
    </source>
</evidence>
<comment type="caution">
    <text evidence="2">The sequence shown here is derived from an EMBL/GenBank/DDBJ whole genome shotgun (WGS) entry which is preliminary data.</text>
</comment>
<protein>
    <submittedName>
        <fullName evidence="2">Uncharacterized protein</fullName>
    </submittedName>
</protein>
<evidence type="ECO:0000313" key="3">
    <source>
        <dbReference type="Proteomes" id="UP001357485"/>
    </source>
</evidence>
<evidence type="ECO:0000313" key="2">
    <source>
        <dbReference type="EMBL" id="KAK5256088.1"/>
    </source>
</evidence>
<feature type="compositionally biased region" description="Low complexity" evidence="1">
    <location>
        <begin position="142"/>
        <end position="169"/>
    </location>
</feature>
<name>A0ABR0LZ00_9PEZI</name>
<feature type="region of interest" description="Disordered" evidence="1">
    <location>
        <begin position="16"/>
        <end position="36"/>
    </location>
</feature>
<dbReference type="EMBL" id="JAVRRA010008697">
    <property type="protein sequence ID" value="KAK5256088.1"/>
    <property type="molecule type" value="Genomic_DNA"/>
</dbReference>
<proteinExistence type="predicted"/>
<feature type="region of interest" description="Disordered" evidence="1">
    <location>
        <begin position="208"/>
        <end position="241"/>
    </location>
</feature>
<accession>A0ABR0LZ00</accession>
<feature type="region of interest" description="Disordered" evidence="1">
    <location>
        <begin position="120"/>
        <end position="169"/>
    </location>
</feature>
<reference evidence="2 3" key="1">
    <citation type="submission" date="2023-08" db="EMBL/GenBank/DDBJ databases">
        <title>Black Yeasts Isolated from many extreme environments.</title>
        <authorList>
            <person name="Coleine C."/>
            <person name="Stajich J.E."/>
            <person name="Selbmann L."/>
        </authorList>
    </citation>
    <scope>NUCLEOTIDE SEQUENCE [LARGE SCALE GENOMIC DNA]</scope>
    <source>
        <strain evidence="2 3">CCFEE 536</strain>
    </source>
</reference>
<gene>
    <name evidence="2" type="ORF">LTR16_004040</name>
</gene>
<dbReference type="Proteomes" id="UP001357485">
    <property type="component" value="Unassembled WGS sequence"/>
</dbReference>